<protein>
    <submittedName>
        <fullName evidence="2">Uncharacterized protein</fullName>
    </submittedName>
</protein>
<evidence type="ECO:0000256" key="1">
    <source>
        <dbReference type="SAM" id="MobiDB-lite"/>
    </source>
</evidence>
<feature type="compositionally biased region" description="Low complexity" evidence="1">
    <location>
        <begin position="69"/>
        <end position="86"/>
    </location>
</feature>
<sequence length="354" mass="35593">MGTPTGGATWNLLADRARDDSTGAGTKVWWKVAGAGEPSTYGFTQGSSADGSVSIIAVQDGSTNTPIVAQTGGTASGTSKATPSTTPNGSDDFEIRCVALHTVSATVTFTPPSGFTERTDIQSSTFALTTTATRTLASGGATGTHNFTCTNTVGEWHGFTVNIGSPSTAVSLTDTSAGTDALTTTADAVLADAGSAADVLAISADTVLAETLAAVEDLTVQVALTLEDVGNVVDDVGGGMPVDVTDTSSSSDTLTIQADADLADSGPADDQITASITLTLADAVAGADDLTAVEITPKSLTDAVTAAEALSVLVLEDLQFTPGPLRRGWGSPGPARDWDSDSPARGWTARTLTI</sequence>
<dbReference type="EMBL" id="JBITGY010000002">
    <property type="protein sequence ID" value="MFI6496895.1"/>
    <property type="molecule type" value="Genomic_DNA"/>
</dbReference>
<gene>
    <name evidence="2" type="ORF">ACIBG2_05910</name>
</gene>
<keyword evidence="3" id="KW-1185">Reference proteome</keyword>
<proteinExistence type="predicted"/>
<name>A0ABW7YMQ1_9ACTN</name>
<evidence type="ECO:0000313" key="2">
    <source>
        <dbReference type="EMBL" id="MFI6496895.1"/>
    </source>
</evidence>
<organism evidence="2 3">
    <name type="scientific">Nonomuraea typhae</name>
    <dbReference type="NCBI Taxonomy" id="2603600"/>
    <lineage>
        <taxon>Bacteria</taxon>
        <taxon>Bacillati</taxon>
        <taxon>Actinomycetota</taxon>
        <taxon>Actinomycetes</taxon>
        <taxon>Streptosporangiales</taxon>
        <taxon>Streptosporangiaceae</taxon>
        <taxon>Nonomuraea</taxon>
    </lineage>
</organism>
<accession>A0ABW7YMQ1</accession>
<dbReference type="Proteomes" id="UP001612741">
    <property type="component" value="Unassembled WGS sequence"/>
</dbReference>
<reference evidence="2 3" key="1">
    <citation type="submission" date="2024-10" db="EMBL/GenBank/DDBJ databases">
        <title>The Natural Products Discovery Center: Release of the First 8490 Sequenced Strains for Exploring Actinobacteria Biosynthetic Diversity.</title>
        <authorList>
            <person name="Kalkreuter E."/>
            <person name="Kautsar S.A."/>
            <person name="Yang D."/>
            <person name="Bader C.D."/>
            <person name="Teijaro C.N."/>
            <person name="Fluegel L."/>
            <person name="Davis C.M."/>
            <person name="Simpson J.R."/>
            <person name="Lauterbach L."/>
            <person name="Steele A.D."/>
            <person name="Gui C."/>
            <person name="Meng S."/>
            <person name="Li G."/>
            <person name="Viehrig K."/>
            <person name="Ye F."/>
            <person name="Su P."/>
            <person name="Kiefer A.F."/>
            <person name="Nichols A."/>
            <person name="Cepeda A.J."/>
            <person name="Yan W."/>
            <person name="Fan B."/>
            <person name="Jiang Y."/>
            <person name="Adhikari A."/>
            <person name="Zheng C.-J."/>
            <person name="Schuster L."/>
            <person name="Cowan T.M."/>
            <person name="Smanski M.J."/>
            <person name="Chevrette M.G."/>
            <person name="De Carvalho L.P.S."/>
            <person name="Shen B."/>
        </authorList>
    </citation>
    <scope>NUCLEOTIDE SEQUENCE [LARGE SCALE GENOMIC DNA]</scope>
    <source>
        <strain evidence="2 3">NPDC050545</strain>
    </source>
</reference>
<comment type="caution">
    <text evidence="2">The sequence shown here is derived from an EMBL/GenBank/DDBJ whole genome shotgun (WGS) entry which is preliminary data.</text>
</comment>
<feature type="region of interest" description="Disordered" evidence="1">
    <location>
        <begin position="69"/>
        <end position="90"/>
    </location>
</feature>
<evidence type="ECO:0000313" key="3">
    <source>
        <dbReference type="Proteomes" id="UP001612741"/>
    </source>
</evidence>
<dbReference type="RefSeq" id="WP_397079371.1">
    <property type="nucleotide sequence ID" value="NZ_JBITGY010000002.1"/>
</dbReference>
<feature type="region of interest" description="Disordered" evidence="1">
    <location>
        <begin position="325"/>
        <end position="344"/>
    </location>
</feature>